<evidence type="ECO:0000313" key="4">
    <source>
        <dbReference type="Proteomes" id="UP000330809"/>
    </source>
</evidence>
<dbReference type="SUPFAM" id="SSF51679">
    <property type="entry name" value="Bacterial luciferase-like"/>
    <property type="match status" value="1"/>
</dbReference>
<dbReference type="PANTHER" id="PTHR30137">
    <property type="entry name" value="LUCIFERASE-LIKE MONOOXYGENASE"/>
    <property type="match status" value="1"/>
</dbReference>
<comment type="similarity">
    <text evidence="1">To bacterial alkanal monooxygenase alpha and beta chains.</text>
</comment>
<dbReference type="GO" id="GO:0005829">
    <property type="term" value="C:cytosol"/>
    <property type="evidence" value="ECO:0007669"/>
    <property type="project" value="TreeGrafter"/>
</dbReference>
<organism evidence="3 4">
    <name type="scientific">Pseudomonas fragi</name>
    <dbReference type="NCBI Taxonomy" id="296"/>
    <lineage>
        <taxon>Bacteria</taxon>
        <taxon>Pseudomonadati</taxon>
        <taxon>Pseudomonadota</taxon>
        <taxon>Gammaproteobacteria</taxon>
        <taxon>Pseudomonadales</taxon>
        <taxon>Pseudomonadaceae</taxon>
        <taxon>Pseudomonas</taxon>
    </lineage>
</organism>
<dbReference type="InterPro" id="IPR050766">
    <property type="entry name" value="Bact_Lucif_Oxidored"/>
</dbReference>
<proteinExistence type="predicted"/>
<accession>A0A449IKU5</accession>
<feature type="domain" description="Luciferase-like" evidence="2">
    <location>
        <begin position="19"/>
        <end position="301"/>
    </location>
</feature>
<name>A0A449IKU5_PSEFR</name>
<sequence length="333" mass="36058">MTHHIPLNILDLVHVTEGGTINDALNTSMAVAQLADRLGYSRIWYAEHHNTAYLGASSPAMLISRAASLTQRIRVGSGGVMLPNHAPLQVAEEFGTLAHFFPDRIDLGLGRAPGTDALTAQVLSRSGADPQSFANNIYDLTGWFSDNGLAQSEPIVSGVSTGTHVPLWILGSSISGASIAGQLGLPFCIASHFAPDEVDRVLEIYRSSFDPTAPTAQISTPYVMAGINVMIAPTDDEAMRLWTTSQRMILDVRTGNRQKLQPPVAPDAMGTAEQRAFAESFLRIKAVGSPATACRALERFIEQTQADELMVMTYAHDPADKMRSMELLAQHWF</sequence>
<evidence type="ECO:0000256" key="1">
    <source>
        <dbReference type="ARBA" id="ARBA00007789"/>
    </source>
</evidence>
<reference evidence="3 4" key="1">
    <citation type="submission" date="2019-02" db="EMBL/GenBank/DDBJ databases">
        <authorList>
            <consortium name="Pathogen Informatics"/>
        </authorList>
    </citation>
    <scope>NUCLEOTIDE SEQUENCE [LARGE SCALE GENOMIC DNA]</scope>
    <source>
        <strain evidence="3 4">3012STDY7103891</strain>
    </source>
</reference>
<evidence type="ECO:0000313" key="3">
    <source>
        <dbReference type="EMBL" id="VFB20015.1"/>
    </source>
</evidence>
<protein>
    <submittedName>
        <fullName evidence="3">Flavin-dependent oxidoreductase</fullName>
        <ecNumber evidence="3">1.14.13.107</ecNumber>
    </submittedName>
</protein>
<dbReference type="InterPro" id="IPR011251">
    <property type="entry name" value="Luciferase-like_dom"/>
</dbReference>
<dbReference type="EC" id="1.14.13.107" evidence="3"/>
<evidence type="ECO:0000259" key="2">
    <source>
        <dbReference type="Pfam" id="PF00296"/>
    </source>
</evidence>
<gene>
    <name evidence="3" type="primary">limB_2</name>
    <name evidence="3" type="ORF">NCTC10754_02626</name>
</gene>
<dbReference type="InterPro" id="IPR036661">
    <property type="entry name" value="Luciferase-like_sf"/>
</dbReference>
<dbReference type="NCBIfam" id="TIGR03558">
    <property type="entry name" value="oxido_grp_1"/>
    <property type="match status" value="1"/>
</dbReference>
<dbReference type="RefSeq" id="WP_133144454.1">
    <property type="nucleotide sequence ID" value="NZ_CAACYJ010000035.1"/>
</dbReference>
<dbReference type="PANTHER" id="PTHR30137:SF6">
    <property type="entry name" value="LUCIFERASE-LIKE MONOOXYGENASE"/>
    <property type="match status" value="1"/>
</dbReference>
<dbReference type="Proteomes" id="UP000330809">
    <property type="component" value="Unassembled WGS sequence"/>
</dbReference>
<dbReference type="Pfam" id="PF00296">
    <property type="entry name" value="Bac_luciferase"/>
    <property type="match status" value="1"/>
</dbReference>
<dbReference type="EMBL" id="CAACYJ010000035">
    <property type="protein sequence ID" value="VFB20015.1"/>
    <property type="molecule type" value="Genomic_DNA"/>
</dbReference>
<keyword evidence="3" id="KW-0560">Oxidoreductase</keyword>
<dbReference type="AlphaFoldDB" id="A0A449IKU5"/>
<dbReference type="InterPro" id="IPR019949">
    <property type="entry name" value="CmoO-like"/>
</dbReference>
<dbReference type="CDD" id="cd00347">
    <property type="entry name" value="Flavin_utilizing_monoxygenases"/>
    <property type="match status" value="1"/>
</dbReference>
<dbReference type="Gene3D" id="3.20.20.30">
    <property type="entry name" value="Luciferase-like domain"/>
    <property type="match status" value="1"/>
</dbReference>
<dbReference type="GO" id="GO:0052601">
    <property type="term" value="F:limonene 1,2-monooxygenase [NAD(P)H) activity"/>
    <property type="evidence" value="ECO:0007669"/>
    <property type="project" value="UniProtKB-EC"/>
</dbReference>